<gene>
    <name evidence="2" type="ORF">DFH05DRAFT_1464418</name>
</gene>
<dbReference type="PANTHER" id="PTHR48125:SF12">
    <property type="entry name" value="AT HOOK TRANSCRIPTION FACTOR FAMILY-RELATED"/>
    <property type="match status" value="1"/>
</dbReference>
<feature type="compositionally biased region" description="Basic and acidic residues" evidence="1">
    <location>
        <begin position="883"/>
        <end position="897"/>
    </location>
</feature>
<protein>
    <submittedName>
        <fullName evidence="2">Uncharacterized protein</fullName>
    </submittedName>
</protein>
<evidence type="ECO:0000313" key="3">
    <source>
        <dbReference type="Proteomes" id="UP001142393"/>
    </source>
</evidence>
<feature type="region of interest" description="Disordered" evidence="1">
    <location>
        <begin position="864"/>
        <end position="903"/>
    </location>
</feature>
<name>A0A9W8TSQ6_9AGAR</name>
<reference evidence="2 3" key="1">
    <citation type="journal article" date="2023" name="Proc. Natl. Acad. Sci. U.S.A.">
        <title>A global phylogenomic analysis of the shiitake genus Lentinula.</title>
        <authorList>
            <person name="Sierra-Patev S."/>
            <person name="Min B."/>
            <person name="Naranjo-Ortiz M."/>
            <person name="Looney B."/>
            <person name="Konkel Z."/>
            <person name="Slot J.C."/>
            <person name="Sakamoto Y."/>
            <person name="Steenwyk J.L."/>
            <person name="Rokas A."/>
            <person name="Carro J."/>
            <person name="Camarero S."/>
            <person name="Ferreira P."/>
            <person name="Molpeceres G."/>
            <person name="Ruiz-Duenas F.J."/>
            <person name="Serrano A."/>
            <person name="Henrissat B."/>
            <person name="Drula E."/>
            <person name="Hughes K.W."/>
            <person name="Mata J.L."/>
            <person name="Ishikawa N.K."/>
            <person name="Vargas-Isla R."/>
            <person name="Ushijima S."/>
            <person name="Smith C.A."/>
            <person name="Donoghue J."/>
            <person name="Ahrendt S."/>
            <person name="Andreopoulos W."/>
            <person name="He G."/>
            <person name="LaButti K."/>
            <person name="Lipzen A."/>
            <person name="Ng V."/>
            <person name="Riley R."/>
            <person name="Sandor L."/>
            <person name="Barry K."/>
            <person name="Martinez A.T."/>
            <person name="Xiao Y."/>
            <person name="Gibbons J.G."/>
            <person name="Terashima K."/>
            <person name="Grigoriev I.V."/>
            <person name="Hibbett D."/>
        </authorList>
    </citation>
    <scope>NUCLEOTIDE SEQUENCE [LARGE SCALE GENOMIC DNA]</scope>
    <source>
        <strain evidence="2 3">TFB7810</strain>
    </source>
</reference>
<feature type="region of interest" description="Disordered" evidence="1">
    <location>
        <begin position="1"/>
        <end position="171"/>
    </location>
</feature>
<dbReference type="PANTHER" id="PTHR48125">
    <property type="entry name" value="LP07818P1"/>
    <property type="match status" value="1"/>
</dbReference>
<feature type="compositionally biased region" description="Acidic residues" evidence="1">
    <location>
        <begin position="333"/>
        <end position="343"/>
    </location>
</feature>
<feature type="region of interest" description="Disordered" evidence="1">
    <location>
        <begin position="375"/>
        <end position="438"/>
    </location>
</feature>
<proteinExistence type="predicted"/>
<dbReference type="AlphaFoldDB" id="A0A9W8TSQ6"/>
<sequence length="903" mass="100605">MVLPNLGYLQNPLPMPNTRAQAKRQTRSNGLTDAVTLSTVNMPGKRTRKKQTTVAEPSETHTRPPRRTKKTVIKKVNATPAPESSASRAAQRHSPAPMEHSPGTIPSPAHPSASSPAQPRSSPPIQHPPTPILSPACPPVASPPPPNSPAPSLPSPSSNPPVSTPEDWEEEDDGLTMAILSNDIRSVHAFVKSYTKSIPANKRDVLRSIRQRFIGELQTLALIPEDGDHWPGPDDIPAALPPLRTYLHGVDEEGYYGIVFHTAYLLRELSANLLPEMCYWYLARFSEDTLLSFFINRTITEFKVADLFGDDVKEVEPVEREAEGVESKGQDTSQEETENGDEMEITQQNDVELTNLFDDDHNVQYVTRGRRPAAYVNYGSSPAPSEEYNQLHTSGEEDRPGEEDVYQHDADGGLFSDAEDDDQGRQMGPHQGNGPLPEALRKKLDAINAERDAQIEQAAVEAGKSIQSCYKYANGNLRVTRSASIWNIWQAWYGVHGEKKRPSNVKINEWTSVVRDEMNEFLHSKLSDEEFSDPAARENALQEQADWFWARFDSFVEDSKGKGKRGDAMTRRILEPIIRMSNRVYQETGFHIGGYIYHSEIGASIWVGTKALQRVKATNGTQMLTQARHIGTKIAHVDAELAALHGHCCVKSNARQRNRHILPMIFAYDAKRIFEKDSDVNKLQPTTFIDNAWRAKVRIVNWPPGVPFYKQGVTTKKGFVAGVQKVTDFRAPDLAKICDPRIAQIEREVKKEEDSENMPLPYFEMVPWNDDEKKLPLHQQGKLSLVSDTSGAIVAAVSHVEAYHTLLAEARGNHRAISIPASDLSSGVPLYEEDEDVSLPTTQPSAAPPVPLATHPIQTLSAALRRRPPPIPILSDQRAQLVHRRDSDVDERVEPPLKKARIL</sequence>
<organism evidence="2 3">
    <name type="scientific">Lentinula detonsa</name>
    <dbReference type="NCBI Taxonomy" id="2804962"/>
    <lineage>
        <taxon>Eukaryota</taxon>
        <taxon>Fungi</taxon>
        <taxon>Dikarya</taxon>
        <taxon>Basidiomycota</taxon>
        <taxon>Agaricomycotina</taxon>
        <taxon>Agaricomycetes</taxon>
        <taxon>Agaricomycetidae</taxon>
        <taxon>Agaricales</taxon>
        <taxon>Marasmiineae</taxon>
        <taxon>Omphalotaceae</taxon>
        <taxon>Lentinula</taxon>
    </lineage>
</organism>
<feature type="compositionally biased region" description="Basic residues" evidence="1">
    <location>
        <begin position="63"/>
        <end position="73"/>
    </location>
</feature>
<dbReference type="EMBL" id="JANVFU010000023">
    <property type="protein sequence ID" value="KAJ3738742.1"/>
    <property type="molecule type" value="Genomic_DNA"/>
</dbReference>
<feature type="compositionally biased region" description="Polar residues" evidence="1">
    <location>
        <begin position="27"/>
        <end position="41"/>
    </location>
</feature>
<accession>A0A9W8TSQ6</accession>
<feature type="compositionally biased region" description="Polar residues" evidence="1">
    <location>
        <begin position="378"/>
        <end position="393"/>
    </location>
</feature>
<feature type="compositionally biased region" description="Low complexity" evidence="1">
    <location>
        <begin position="106"/>
        <end position="120"/>
    </location>
</feature>
<feature type="compositionally biased region" description="Pro residues" evidence="1">
    <location>
        <begin position="121"/>
        <end position="163"/>
    </location>
</feature>
<evidence type="ECO:0000256" key="1">
    <source>
        <dbReference type="SAM" id="MobiDB-lite"/>
    </source>
</evidence>
<comment type="caution">
    <text evidence="2">The sequence shown here is derived from an EMBL/GenBank/DDBJ whole genome shotgun (WGS) entry which is preliminary data.</text>
</comment>
<feature type="compositionally biased region" description="Basic and acidic residues" evidence="1">
    <location>
        <begin position="316"/>
        <end position="329"/>
    </location>
</feature>
<keyword evidence="3" id="KW-1185">Reference proteome</keyword>
<dbReference type="Proteomes" id="UP001142393">
    <property type="component" value="Unassembled WGS sequence"/>
</dbReference>
<feature type="region of interest" description="Disordered" evidence="1">
    <location>
        <begin position="316"/>
        <end position="343"/>
    </location>
</feature>
<evidence type="ECO:0000313" key="2">
    <source>
        <dbReference type="EMBL" id="KAJ3738742.1"/>
    </source>
</evidence>